<evidence type="ECO:0000313" key="1">
    <source>
        <dbReference type="EMBL" id="KAF2640170.1"/>
    </source>
</evidence>
<gene>
    <name evidence="1" type="ORF">P280DRAFT_28625</name>
</gene>
<sequence length="108" mass="12041">MVMMLNSCASLQTNKVHSPRRLELLHFLPYLPSDPAIKSLSVCLSLTMYMRSVKNLPARLDCTDAKNNSRISIPCCVPIECGSATLVTDDFPSHRLMNSISWDSLQTV</sequence>
<dbReference type="Proteomes" id="UP000799753">
    <property type="component" value="Unassembled WGS sequence"/>
</dbReference>
<keyword evidence="2" id="KW-1185">Reference proteome</keyword>
<evidence type="ECO:0000313" key="2">
    <source>
        <dbReference type="Proteomes" id="UP000799753"/>
    </source>
</evidence>
<protein>
    <submittedName>
        <fullName evidence="1">Uncharacterized protein</fullName>
    </submittedName>
</protein>
<proteinExistence type="predicted"/>
<reference evidence="1" key="1">
    <citation type="journal article" date="2020" name="Stud. Mycol.">
        <title>101 Dothideomycetes genomes: a test case for predicting lifestyles and emergence of pathogens.</title>
        <authorList>
            <person name="Haridas S."/>
            <person name="Albert R."/>
            <person name="Binder M."/>
            <person name="Bloem J."/>
            <person name="Labutti K."/>
            <person name="Salamov A."/>
            <person name="Andreopoulos B."/>
            <person name="Baker S."/>
            <person name="Barry K."/>
            <person name="Bills G."/>
            <person name="Bluhm B."/>
            <person name="Cannon C."/>
            <person name="Castanera R."/>
            <person name="Culley D."/>
            <person name="Daum C."/>
            <person name="Ezra D."/>
            <person name="Gonzalez J."/>
            <person name="Henrissat B."/>
            <person name="Kuo A."/>
            <person name="Liang C."/>
            <person name="Lipzen A."/>
            <person name="Lutzoni F."/>
            <person name="Magnuson J."/>
            <person name="Mondo S."/>
            <person name="Nolan M."/>
            <person name="Ohm R."/>
            <person name="Pangilinan J."/>
            <person name="Park H.-J."/>
            <person name="Ramirez L."/>
            <person name="Alfaro M."/>
            <person name="Sun H."/>
            <person name="Tritt A."/>
            <person name="Yoshinaga Y."/>
            <person name="Zwiers L.-H."/>
            <person name="Turgeon B."/>
            <person name="Goodwin S."/>
            <person name="Spatafora J."/>
            <person name="Crous P."/>
            <person name="Grigoriev I."/>
        </authorList>
    </citation>
    <scope>NUCLEOTIDE SEQUENCE</scope>
    <source>
        <strain evidence="1">CBS 473.64</strain>
    </source>
</reference>
<name>A0A6A6RXU3_9PLEO</name>
<accession>A0A6A6RXU3</accession>
<dbReference type="AlphaFoldDB" id="A0A6A6RXU3"/>
<dbReference type="EMBL" id="MU006785">
    <property type="protein sequence ID" value="KAF2640170.1"/>
    <property type="molecule type" value="Genomic_DNA"/>
</dbReference>
<organism evidence="1 2">
    <name type="scientific">Massarina eburnea CBS 473.64</name>
    <dbReference type="NCBI Taxonomy" id="1395130"/>
    <lineage>
        <taxon>Eukaryota</taxon>
        <taxon>Fungi</taxon>
        <taxon>Dikarya</taxon>
        <taxon>Ascomycota</taxon>
        <taxon>Pezizomycotina</taxon>
        <taxon>Dothideomycetes</taxon>
        <taxon>Pleosporomycetidae</taxon>
        <taxon>Pleosporales</taxon>
        <taxon>Massarineae</taxon>
        <taxon>Massarinaceae</taxon>
        <taxon>Massarina</taxon>
    </lineage>
</organism>